<evidence type="ECO:0000256" key="6">
    <source>
        <dbReference type="ARBA" id="ARBA00022777"/>
    </source>
</evidence>
<reference evidence="15" key="1">
    <citation type="journal article" date="2020" name="mSystems">
        <title>Genome- and Community-Level Interaction Insights into Carbon Utilization and Element Cycling Functions of Hydrothermarchaeota in Hydrothermal Sediment.</title>
        <authorList>
            <person name="Zhou Z."/>
            <person name="Liu Y."/>
            <person name="Xu W."/>
            <person name="Pan J."/>
            <person name="Luo Z.H."/>
            <person name="Li M."/>
        </authorList>
    </citation>
    <scope>NUCLEOTIDE SEQUENCE [LARGE SCALE GENOMIC DNA]</scope>
    <source>
        <strain evidence="15">SpSt-464</strain>
    </source>
</reference>
<sequence>MKNLIFNRSHILKVILFLDIIILSIFLLILFKQIDSVKKLQDNNMLNLLEHNKEFFKLKKENFYKDLRFISYLYTVNDFLENSKNKDVRDRFFKKVKEIHEAYSEINCISVIDRNGKLIYSENRECLIDTNLLTNSTIEKEIKISKINTFGEKVLFDAYIPVFGKKRGNFIGTMLLQIDFYKFYSFEKGHFFPFKDVNTYFVNIEKDSLKFFQITDYKPKVESYGFDDFSNFFENLNSTKSFDIYLKKYNKKLHSAITKIDENEYILSCLDYKKFIGNISKVVIYTILFFILTISFVDMLLFSIYLLVNNFLYKKEVETKREIEKTKKYLETILNSAPLYILDITNDLKINFLMNDSAKVFFSSDKNNFDFKNFLFKDDYMKLKDSVEKFFEDRDKNFDSFEVKVKIDLEERYLTFLLSPIKDENSEIISILLIMADITDLKNYQNDLEDKNKKLLFTLQQLESTNEELQTSEEELVATEEELKFQIEELERKGKILHETEERFRIALKNSNISVFLQDKDLKYVYGFNIPDNIPFEMVADKTDDYLFKGKSVEKFIRMKNLSIVNGEKFSGEIELIFFKTKHDFFYTIEPFYSKDGKITGVLTALQDITEKVEMQKELMQVFKLEALGNLAGGIAHDFNNILAGIIGNAEILDMKLGEEKEFSKYVKSIIKISESASKLTKQLLSFARKGKYQNIDFSIHKTINDVCEILERTIDRRIRIEQHLKAKPSSIKGDPSQIETALMNLIINSKDAIMEKGGEGKIEIRTETVIVDENFNRFLNTKLENGTYIHISVSDDGIGMDEETKKHIFEPFFTTKEVGKGTGLGLASVYGTIKTHKGFIDFYSERFKGTTFNIYLPLSSVIVEEEILNEDKEIFNLPLNKTILIIDDEESIRNSCKEILERDGIKVLTAKDGVEGINVLEKNKDEISLVILDMIMPKMSGKDTFIEIKKIDRNIPVILCSGYSEEGEAEEIINMGVDGFLQKPYRMKTLLETIKKILK</sequence>
<dbReference type="InterPro" id="IPR005467">
    <property type="entry name" value="His_kinase_dom"/>
</dbReference>
<keyword evidence="11" id="KW-1133">Transmembrane helix</keyword>
<feature type="domain" description="PAC" evidence="14">
    <location>
        <begin position="399"/>
        <end position="450"/>
    </location>
</feature>
<dbReference type="PROSITE" id="PS50110">
    <property type="entry name" value="RESPONSE_REGULATORY"/>
    <property type="match status" value="1"/>
</dbReference>
<dbReference type="Gene3D" id="3.40.50.2300">
    <property type="match status" value="1"/>
</dbReference>
<proteinExistence type="predicted"/>
<name>A0A7C3J5U3_UNCW3</name>
<evidence type="ECO:0000256" key="5">
    <source>
        <dbReference type="ARBA" id="ARBA00022741"/>
    </source>
</evidence>
<dbReference type="SUPFAM" id="SSF47384">
    <property type="entry name" value="Homodimeric domain of signal transducing histidine kinase"/>
    <property type="match status" value="1"/>
</dbReference>
<dbReference type="InterPro" id="IPR003594">
    <property type="entry name" value="HATPase_dom"/>
</dbReference>
<dbReference type="Gene3D" id="1.10.287.130">
    <property type="match status" value="1"/>
</dbReference>
<dbReference type="InterPro" id="IPR036097">
    <property type="entry name" value="HisK_dim/P_sf"/>
</dbReference>
<evidence type="ECO:0000256" key="1">
    <source>
        <dbReference type="ARBA" id="ARBA00000085"/>
    </source>
</evidence>
<keyword evidence="10" id="KW-0175">Coiled coil</keyword>
<dbReference type="InterPro" id="IPR001789">
    <property type="entry name" value="Sig_transdc_resp-reg_receiver"/>
</dbReference>
<feature type="domain" description="Histidine kinase" evidence="12">
    <location>
        <begin position="634"/>
        <end position="861"/>
    </location>
</feature>
<organism evidence="15">
    <name type="scientific">candidate division WOR-3 bacterium</name>
    <dbReference type="NCBI Taxonomy" id="2052148"/>
    <lineage>
        <taxon>Bacteria</taxon>
        <taxon>Bacteria division WOR-3</taxon>
    </lineage>
</organism>
<keyword evidence="4" id="KW-0808">Transferase</keyword>
<keyword evidence="5" id="KW-0547">Nucleotide-binding</keyword>
<dbReference type="Gene3D" id="3.30.565.10">
    <property type="entry name" value="Histidine kinase-like ATPase, C-terminal domain"/>
    <property type="match status" value="1"/>
</dbReference>
<gene>
    <name evidence="15" type="ORF">ENS15_02385</name>
</gene>
<evidence type="ECO:0000256" key="8">
    <source>
        <dbReference type="ARBA" id="ARBA00023012"/>
    </source>
</evidence>
<dbReference type="SMART" id="SM00448">
    <property type="entry name" value="REC"/>
    <property type="match status" value="1"/>
</dbReference>
<accession>A0A7C3J5U3</accession>
<dbReference type="Pfam" id="PF00072">
    <property type="entry name" value="Response_reg"/>
    <property type="match status" value="1"/>
</dbReference>
<evidence type="ECO:0000256" key="9">
    <source>
        <dbReference type="PROSITE-ProRule" id="PRU00169"/>
    </source>
</evidence>
<dbReference type="PROSITE" id="PS50113">
    <property type="entry name" value="PAC"/>
    <property type="match status" value="2"/>
</dbReference>
<feature type="coiled-coil region" evidence="10">
    <location>
        <begin position="441"/>
        <end position="493"/>
    </location>
</feature>
<dbReference type="Gene3D" id="3.30.450.20">
    <property type="entry name" value="PAS domain"/>
    <property type="match status" value="2"/>
</dbReference>
<comment type="catalytic activity">
    <reaction evidence="1">
        <text>ATP + protein L-histidine = ADP + protein N-phospho-L-histidine.</text>
        <dbReference type="EC" id="2.7.13.3"/>
    </reaction>
</comment>
<dbReference type="Pfam" id="PF02518">
    <property type="entry name" value="HATPase_c"/>
    <property type="match status" value="1"/>
</dbReference>
<feature type="domain" description="Response regulatory" evidence="13">
    <location>
        <begin position="883"/>
        <end position="999"/>
    </location>
</feature>
<dbReference type="CDD" id="cd00156">
    <property type="entry name" value="REC"/>
    <property type="match status" value="1"/>
</dbReference>
<evidence type="ECO:0000259" key="12">
    <source>
        <dbReference type="PROSITE" id="PS50109"/>
    </source>
</evidence>
<dbReference type="PANTHER" id="PTHR43065">
    <property type="entry name" value="SENSOR HISTIDINE KINASE"/>
    <property type="match status" value="1"/>
</dbReference>
<dbReference type="GO" id="GO:0000155">
    <property type="term" value="F:phosphorelay sensor kinase activity"/>
    <property type="evidence" value="ECO:0007669"/>
    <property type="project" value="InterPro"/>
</dbReference>
<keyword evidence="11" id="KW-0812">Transmembrane</keyword>
<feature type="transmembrane region" description="Helical" evidence="11">
    <location>
        <begin position="12"/>
        <end position="31"/>
    </location>
</feature>
<keyword evidence="6" id="KW-0418">Kinase</keyword>
<dbReference type="EMBL" id="DSTT01000002">
    <property type="protein sequence ID" value="HFK23489.1"/>
    <property type="molecule type" value="Genomic_DNA"/>
</dbReference>
<dbReference type="AlphaFoldDB" id="A0A7C3J5U3"/>
<evidence type="ECO:0000259" key="13">
    <source>
        <dbReference type="PROSITE" id="PS50110"/>
    </source>
</evidence>
<dbReference type="InterPro" id="IPR036890">
    <property type="entry name" value="HATPase_C_sf"/>
</dbReference>
<dbReference type="EC" id="2.7.13.3" evidence="2"/>
<keyword evidence="7" id="KW-0067">ATP-binding</keyword>
<dbReference type="InterPro" id="IPR000700">
    <property type="entry name" value="PAS-assoc_C"/>
</dbReference>
<feature type="modified residue" description="4-aspartylphosphate" evidence="9">
    <location>
        <position position="934"/>
    </location>
</feature>
<evidence type="ECO:0000256" key="2">
    <source>
        <dbReference type="ARBA" id="ARBA00012438"/>
    </source>
</evidence>
<evidence type="ECO:0000256" key="4">
    <source>
        <dbReference type="ARBA" id="ARBA00022679"/>
    </source>
</evidence>
<evidence type="ECO:0000313" key="15">
    <source>
        <dbReference type="EMBL" id="HFK23489.1"/>
    </source>
</evidence>
<dbReference type="InterPro" id="IPR004358">
    <property type="entry name" value="Sig_transdc_His_kin-like_C"/>
</dbReference>
<dbReference type="SUPFAM" id="SSF52172">
    <property type="entry name" value="CheY-like"/>
    <property type="match status" value="1"/>
</dbReference>
<dbReference type="PROSITE" id="PS50109">
    <property type="entry name" value="HIS_KIN"/>
    <property type="match status" value="1"/>
</dbReference>
<dbReference type="PRINTS" id="PR00344">
    <property type="entry name" value="BCTRLSENSOR"/>
</dbReference>
<dbReference type="CDD" id="cd00082">
    <property type="entry name" value="HisKA"/>
    <property type="match status" value="1"/>
</dbReference>
<feature type="transmembrane region" description="Helical" evidence="11">
    <location>
        <begin position="282"/>
        <end position="308"/>
    </location>
</feature>
<dbReference type="PANTHER" id="PTHR43065:SF46">
    <property type="entry name" value="C4-DICARBOXYLATE TRANSPORT SENSOR PROTEIN DCTB"/>
    <property type="match status" value="1"/>
</dbReference>
<evidence type="ECO:0000256" key="3">
    <source>
        <dbReference type="ARBA" id="ARBA00022553"/>
    </source>
</evidence>
<dbReference type="SMART" id="SM00387">
    <property type="entry name" value="HATPase_c"/>
    <property type="match status" value="1"/>
</dbReference>
<evidence type="ECO:0000256" key="10">
    <source>
        <dbReference type="SAM" id="Coils"/>
    </source>
</evidence>
<protein>
    <recommendedName>
        <fullName evidence="2">histidine kinase</fullName>
        <ecNumber evidence="2">2.7.13.3</ecNumber>
    </recommendedName>
</protein>
<dbReference type="GO" id="GO:0005524">
    <property type="term" value="F:ATP binding"/>
    <property type="evidence" value="ECO:0007669"/>
    <property type="project" value="UniProtKB-KW"/>
</dbReference>
<feature type="domain" description="PAC" evidence="14">
    <location>
        <begin position="570"/>
        <end position="621"/>
    </location>
</feature>
<evidence type="ECO:0000256" key="7">
    <source>
        <dbReference type="ARBA" id="ARBA00022840"/>
    </source>
</evidence>
<evidence type="ECO:0000259" key="14">
    <source>
        <dbReference type="PROSITE" id="PS50113"/>
    </source>
</evidence>
<evidence type="ECO:0000256" key="11">
    <source>
        <dbReference type="SAM" id="Phobius"/>
    </source>
</evidence>
<dbReference type="SMART" id="SM00388">
    <property type="entry name" value="HisKA"/>
    <property type="match status" value="1"/>
</dbReference>
<dbReference type="SUPFAM" id="SSF55874">
    <property type="entry name" value="ATPase domain of HSP90 chaperone/DNA topoisomerase II/histidine kinase"/>
    <property type="match status" value="1"/>
</dbReference>
<keyword evidence="8" id="KW-0902">Two-component regulatory system</keyword>
<keyword evidence="11" id="KW-0472">Membrane</keyword>
<comment type="caution">
    <text evidence="15">The sequence shown here is derived from an EMBL/GenBank/DDBJ whole genome shotgun (WGS) entry which is preliminary data.</text>
</comment>
<dbReference type="InterPro" id="IPR003661">
    <property type="entry name" value="HisK_dim/P_dom"/>
</dbReference>
<keyword evidence="3 9" id="KW-0597">Phosphoprotein</keyword>
<dbReference type="Pfam" id="PF00512">
    <property type="entry name" value="HisKA"/>
    <property type="match status" value="1"/>
</dbReference>
<dbReference type="InterPro" id="IPR011006">
    <property type="entry name" value="CheY-like_superfamily"/>
</dbReference>